<proteinExistence type="predicted"/>
<organism evidence="1 2">
    <name type="scientific">Acidithiobacillus ferrivorans SS3</name>
    <dbReference type="NCBI Taxonomy" id="743299"/>
    <lineage>
        <taxon>Bacteria</taxon>
        <taxon>Pseudomonadati</taxon>
        <taxon>Pseudomonadota</taxon>
        <taxon>Acidithiobacillia</taxon>
        <taxon>Acidithiobacillales</taxon>
        <taxon>Acidithiobacillaceae</taxon>
        <taxon>Acidithiobacillus</taxon>
    </lineage>
</organism>
<dbReference type="STRING" id="743299.Acife_1206"/>
<accession>G0JPD2</accession>
<reference evidence="1 2" key="1">
    <citation type="journal article" date="2011" name="J. Bacteriol.">
        <title>Draft genome of the psychrotolerant acidophile Acidithiobacillus ferrivorans SS3.</title>
        <authorList>
            <person name="Liljeqvist M."/>
            <person name="Valdes J."/>
            <person name="Holmes D.S."/>
            <person name="Dopson M."/>
        </authorList>
    </citation>
    <scope>NUCLEOTIDE SEQUENCE [LARGE SCALE GENOMIC DNA]</scope>
    <source>
        <strain evidence="1 2">SS3</strain>
    </source>
</reference>
<gene>
    <name evidence="1" type="ORF">Acife_1206</name>
</gene>
<dbReference type="Proteomes" id="UP000009220">
    <property type="component" value="Chromosome"/>
</dbReference>
<dbReference type="HOGENOM" id="CLU_2462057_0_0_6"/>
<sequence length="88" mass="9501">MLRSNGRQYERVIERRIGCSGLRRMDYGSRMFLAAQEKSPLILLQSDASRSASVPFSLIVGNVISGNAAEGKISNKVPTPATAFGTAK</sequence>
<evidence type="ECO:0000313" key="1">
    <source>
        <dbReference type="EMBL" id="AEM47363.1"/>
    </source>
</evidence>
<name>G0JPD2_9PROT</name>
<dbReference type="EMBL" id="CP002985">
    <property type="protein sequence ID" value="AEM47363.1"/>
    <property type="molecule type" value="Genomic_DNA"/>
</dbReference>
<dbReference type="KEGG" id="afi:Acife_1206"/>
<evidence type="ECO:0000313" key="2">
    <source>
        <dbReference type="Proteomes" id="UP000009220"/>
    </source>
</evidence>
<dbReference type="AlphaFoldDB" id="G0JPD2"/>
<protein>
    <submittedName>
        <fullName evidence="1">Uncharacterized protein</fullName>
    </submittedName>
</protein>